<accession>A0ABS1LDR5</accession>
<evidence type="ECO:0000313" key="2">
    <source>
        <dbReference type="EMBL" id="MBL0749819.1"/>
    </source>
</evidence>
<sequence>MSDLDQLDRAFDSLTRDLAHTHGPGAAAAMATARSRRRTKVGAVALATLVVVGGGLAVPRMMSASVDGVAANGASAPLDAAALETATEGWLSGWEPWAPNSPKGGGSFSVPECLGSSTTMDQPPQVAWGMSRFVGSEFAMATAMFATYADTTTAETAQARAYATCRGATTTTVDGIEVRHYSEAPTNEGSSVTDVWTARIGAERITLELAGRAGVAPGPAADRVAEAVVAGLRSGEMQESATGDPYAADPSQIPQLPPVMDSDLTRALAGWKAATPASATTIPNIPCLSAQVDSGNVGSSSSGTPMGVSWMIGGFEDEATGPANVQRMLDELRSCTDPRMSVATVAAGVTLVTYDSGGDDGHGALWLHAVGDRAMVTGVTGAADAMPAGVADDVARVMDDWLRIPWE</sequence>
<dbReference type="Proteomes" id="UP000636918">
    <property type="component" value="Unassembled WGS sequence"/>
</dbReference>
<evidence type="ECO:0000256" key="1">
    <source>
        <dbReference type="SAM" id="Phobius"/>
    </source>
</evidence>
<evidence type="ECO:0000313" key="3">
    <source>
        <dbReference type="Proteomes" id="UP000636918"/>
    </source>
</evidence>
<keyword evidence="1" id="KW-0812">Transmembrane</keyword>
<gene>
    <name evidence="2" type="ORF">JI751_19525</name>
</gene>
<protein>
    <submittedName>
        <fullName evidence="2">Uncharacterized protein</fullName>
    </submittedName>
</protein>
<name>A0ABS1LDR5_9ACTN</name>
<dbReference type="RefSeq" id="WP_201940370.1">
    <property type="nucleotide sequence ID" value="NZ_JAERSG010000007.1"/>
</dbReference>
<keyword evidence="1" id="KW-0472">Membrane</keyword>
<comment type="caution">
    <text evidence="2">The sequence shown here is derived from an EMBL/GenBank/DDBJ whole genome shotgun (WGS) entry which is preliminary data.</text>
</comment>
<organism evidence="2 3">
    <name type="scientific">Nocardioides baculatus</name>
    <dbReference type="NCBI Taxonomy" id="2801337"/>
    <lineage>
        <taxon>Bacteria</taxon>
        <taxon>Bacillati</taxon>
        <taxon>Actinomycetota</taxon>
        <taxon>Actinomycetes</taxon>
        <taxon>Propionibacteriales</taxon>
        <taxon>Nocardioidaceae</taxon>
        <taxon>Nocardioides</taxon>
    </lineage>
</organism>
<proteinExistence type="predicted"/>
<dbReference type="EMBL" id="JAERSG010000007">
    <property type="protein sequence ID" value="MBL0749819.1"/>
    <property type="molecule type" value="Genomic_DNA"/>
</dbReference>
<feature type="transmembrane region" description="Helical" evidence="1">
    <location>
        <begin position="41"/>
        <end position="62"/>
    </location>
</feature>
<reference evidence="2 3" key="1">
    <citation type="submission" date="2021-01" db="EMBL/GenBank/DDBJ databases">
        <title>Genome seq and assembly of Nocardiodes sp. G10.</title>
        <authorList>
            <person name="Chhetri G."/>
        </authorList>
    </citation>
    <scope>NUCLEOTIDE SEQUENCE [LARGE SCALE GENOMIC DNA]</scope>
    <source>
        <strain evidence="2 3">G10</strain>
    </source>
</reference>
<keyword evidence="1" id="KW-1133">Transmembrane helix</keyword>
<keyword evidence="3" id="KW-1185">Reference proteome</keyword>